<evidence type="ECO:0000259" key="1">
    <source>
        <dbReference type="Pfam" id="PF03732"/>
    </source>
</evidence>
<organism evidence="2 3">
    <name type="scientific">Mucor lusitanicus CBS 277.49</name>
    <dbReference type="NCBI Taxonomy" id="747725"/>
    <lineage>
        <taxon>Eukaryota</taxon>
        <taxon>Fungi</taxon>
        <taxon>Fungi incertae sedis</taxon>
        <taxon>Mucoromycota</taxon>
        <taxon>Mucoromycotina</taxon>
        <taxon>Mucoromycetes</taxon>
        <taxon>Mucorales</taxon>
        <taxon>Mucorineae</taxon>
        <taxon>Mucoraceae</taxon>
        <taxon>Mucor</taxon>
    </lineage>
</organism>
<dbReference type="Pfam" id="PF03732">
    <property type="entry name" value="Retrotrans_gag"/>
    <property type="match status" value="1"/>
</dbReference>
<dbReference type="InterPro" id="IPR005162">
    <property type="entry name" value="Retrotrans_gag_dom"/>
</dbReference>
<dbReference type="EMBL" id="AMYB01000007">
    <property type="protein sequence ID" value="OAC99790.1"/>
    <property type="molecule type" value="Genomic_DNA"/>
</dbReference>
<comment type="caution">
    <text evidence="2">The sequence shown here is derived from an EMBL/GenBank/DDBJ whole genome shotgun (WGS) entry which is preliminary data.</text>
</comment>
<dbReference type="Proteomes" id="UP000077051">
    <property type="component" value="Unassembled WGS sequence"/>
</dbReference>
<protein>
    <recommendedName>
        <fullName evidence="1">Retrotransposon gag domain-containing protein</fullName>
    </recommendedName>
</protein>
<gene>
    <name evidence="2" type="ORF">MUCCIDRAFT_113232</name>
</gene>
<sequence>MSQEFQNHTISEGSPRAFSMEIDTKVSNVAAIENLRQKIEVAQAVLDAIHCNAGATYTAEERVAAEEATKTVDWFIKQLESTLRRSEAMAKQRFPSVDHFFNEFENVIRASGNDIDLDDWEQAKALLRKHFGAPVNSEESMAKLFSMRMKGDDKLQDYTNRFAKYVKDCNFSMESHMLAKFYRFTLLAKNQQMMINQMSVRHDVNYEWTINEIYECVLPLFVVDEQTRSVGDTVSTSGKRRGGASDLGPTKVKVVKTSDFFCAKHGGAKENHNTEDCRSYPKQLGIQNRPFRATSAAAKTRTCYDCGKPRFEGHWCQEHIDAKRCSRQVKSDIQVHMVKTKNASAASKWADDFDAAIEAADPTPVSDDDEVTDWECKMDVMDAEGASHELTD</sequence>
<evidence type="ECO:0000313" key="2">
    <source>
        <dbReference type="EMBL" id="OAC99790.1"/>
    </source>
</evidence>
<evidence type="ECO:0000313" key="3">
    <source>
        <dbReference type="Proteomes" id="UP000077051"/>
    </source>
</evidence>
<dbReference type="OrthoDB" id="2246324at2759"/>
<feature type="domain" description="Retrotransposon gag" evidence="1">
    <location>
        <begin position="113"/>
        <end position="180"/>
    </location>
</feature>
<keyword evidence="3" id="KW-1185">Reference proteome</keyword>
<dbReference type="STRING" id="747725.A0A168IBZ6"/>
<name>A0A168IBZ6_MUCCL</name>
<reference evidence="2 3" key="1">
    <citation type="submission" date="2015-06" db="EMBL/GenBank/DDBJ databases">
        <title>Expansion of signal transduction pathways in fungi by whole-genome duplication.</title>
        <authorList>
            <consortium name="DOE Joint Genome Institute"/>
            <person name="Corrochano L.M."/>
            <person name="Kuo A."/>
            <person name="Marcet-Houben M."/>
            <person name="Polaino S."/>
            <person name="Salamov A."/>
            <person name="Villalobos J.M."/>
            <person name="Alvarez M.I."/>
            <person name="Avalos J."/>
            <person name="Benito E.P."/>
            <person name="Benoit I."/>
            <person name="Burger G."/>
            <person name="Camino L.P."/>
            <person name="Canovas D."/>
            <person name="Cerda-Olmedo E."/>
            <person name="Cheng J.-F."/>
            <person name="Dominguez A."/>
            <person name="Elias M."/>
            <person name="Eslava A.P."/>
            <person name="Glaser F."/>
            <person name="Grimwood J."/>
            <person name="Gutierrez G."/>
            <person name="Heitman J."/>
            <person name="Henrissat B."/>
            <person name="Iturriaga E.A."/>
            <person name="Lang B.F."/>
            <person name="Lavin J.L."/>
            <person name="Lee S."/>
            <person name="Li W."/>
            <person name="Lindquist E."/>
            <person name="Lopez-Garcia S."/>
            <person name="Luque E.M."/>
            <person name="Marcos A.T."/>
            <person name="Martin J."/>
            <person name="Mccluskey K."/>
            <person name="Medina H.R."/>
            <person name="Miralles-Duran A."/>
            <person name="Miyazaki A."/>
            <person name="Munoz-Torres E."/>
            <person name="Oguiza J.A."/>
            <person name="Ohm R."/>
            <person name="Olmedo M."/>
            <person name="Orejas M."/>
            <person name="Ortiz-Castellanos L."/>
            <person name="Pisabarro A.G."/>
            <person name="Rodriguez-Romero J."/>
            <person name="Ruiz-Herrera J."/>
            <person name="Ruiz-Vazquez R."/>
            <person name="Sanz C."/>
            <person name="Schackwitz W."/>
            <person name="Schmutz J."/>
            <person name="Shahriari M."/>
            <person name="Shelest E."/>
            <person name="Silva-Franco F."/>
            <person name="Soanes D."/>
            <person name="Syed K."/>
            <person name="Tagua V.G."/>
            <person name="Talbot N.J."/>
            <person name="Thon M."/>
            <person name="De Vries R.P."/>
            <person name="Wiebenga A."/>
            <person name="Yadav J.S."/>
            <person name="Braun E.L."/>
            <person name="Baker S."/>
            <person name="Garre V."/>
            <person name="Horwitz B."/>
            <person name="Torres-Martinez S."/>
            <person name="Idnurm A."/>
            <person name="Herrera-Estrella A."/>
            <person name="Gabaldon T."/>
            <person name="Grigoriev I.V."/>
        </authorList>
    </citation>
    <scope>NUCLEOTIDE SEQUENCE [LARGE SCALE GENOMIC DNA]</scope>
    <source>
        <strain evidence="2 3">CBS 277.49</strain>
    </source>
</reference>
<dbReference type="VEuPathDB" id="FungiDB:MUCCIDRAFT_113232"/>
<accession>A0A168IBZ6</accession>
<dbReference type="AlphaFoldDB" id="A0A168IBZ6"/>
<proteinExistence type="predicted"/>